<evidence type="ECO:0000313" key="3">
    <source>
        <dbReference type="Proteomes" id="UP000595897"/>
    </source>
</evidence>
<accession>A0A7R7ENH0</accession>
<keyword evidence="1" id="KW-1133">Transmembrane helix</keyword>
<dbReference type="KEGG" id="ahb:bsdtb5_33890"/>
<evidence type="ECO:0000313" key="2">
    <source>
        <dbReference type="EMBL" id="BCN32094.1"/>
    </source>
</evidence>
<reference evidence="2 3" key="1">
    <citation type="submission" date="2020-11" db="EMBL/GenBank/DDBJ databases">
        <title>Draft genome sequencing of a Lachnospiraceae strain isolated from anoxic soil subjected to BSD treatment.</title>
        <authorList>
            <person name="Uek A."/>
            <person name="Tonouchi A."/>
        </authorList>
    </citation>
    <scope>NUCLEOTIDE SEQUENCE [LARGE SCALE GENOMIC DNA]</scope>
    <source>
        <strain evidence="2 3">TB5</strain>
    </source>
</reference>
<dbReference type="EMBL" id="AP024169">
    <property type="protein sequence ID" value="BCN32094.1"/>
    <property type="molecule type" value="Genomic_DNA"/>
</dbReference>
<organism evidence="2 3">
    <name type="scientific">Anaeromicropila herbilytica</name>
    <dbReference type="NCBI Taxonomy" id="2785025"/>
    <lineage>
        <taxon>Bacteria</taxon>
        <taxon>Bacillati</taxon>
        <taxon>Bacillota</taxon>
        <taxon>Clostridia</taxon>
        <taxon>Lachnospirales</taxon>
        <taxon>Lachnospiraceae</taxon>
        <taxon>Anaeromicropila</taxon>
    </lineage>
</organism>
<dbReference type="Proteomes" id="UP000595897">
    <property type="component" value="Chromosome"/>
</dbReference>
<keyword evidence="3" id="KW-1185">Reference proteome</keyword>
<protein>
    <submittedName>
        <fullName evidence="2">Uncharacterized protein</fullName>
    </submittedName>
</protein>
<dbReference type="AlphaFoldDB" id="A0A7R7ENH0"/>
<proteinExistence type="predicted"/>
<evidence type="ECO:0000256" key="1">
    <source>
        <dbReference type="SAM" id="Phobius"/>
    </source>
</evidence>
<gene>
    <name evidence="2" type="ORF">bsdtb5_33890</name>
</gene>
<name>A0A7R7ENH0_9FIRM</name>
<keyword evidence="1" id="KW-0812">Transmembrane</keyword>
<feature type="transmembrane region" description="Helical" evidence="1">
    <location>
        <begin position="6"/>
        <end position="27"/>
    </location>
</feature>
<feature type="transmembrane region" description="Helical" evidence="1">
    <location>
        <begin position="47"/>
        <end position="68"/>
    </location>
</feature>
<keyword evidence="1" id="KW-0472">Membrane</keyword>
<sequence length="78" mass="9148">MHDNIATFLIAPLIPMFELNFLSFIALYTPRIVSKKIKITTIKINLFAAKVVINWFILNSFFHLFYVLKKHLNGCLDY</sequence>